<dbReference type="AlphaFoldDB" id="A0A4Y9F7V9"/>
<organism evidence="1 2">
    <name type="scientific">Thermus tengchongensis</name>
    <dbReference type="NCBI Taxonomy" id="1214928"/>
    <lineage>
        <taxon>Bacteria</taxon>
        <taxon>Thermotogati</taxon>
        <taxon>Deinococcota</taxon>
        <taxon>Deinococci</taxon>
        <taxon>Thermales</taxon>
        <taxon>Thermaceae</taxon>
        <taxon>Thermus</taxon>
    </lineage>
</organism>
<dbReference type="EMBL" id="SJZF01000032">
    <property type="protein sequence ID" value="TFU25151.1"/>
    <property type="molecule type" value="Genomic_DNA"/>
</dbReference>
<accession>A0A4Y9F7V9</accession>
<evidence type="ECO:0008006" key="3">
    <source>
        <dbReference type="Google" id="ProtNLM"/>
    </source>
</evidence>
<comment type="caution">
    <text evidence="1">The sequence shown here is derived from an EMBL/GenBank/DDBJ whole genome shotgun (WGS) entry which is preliminary data.</text>
</comment>
<dbReference type="Proteomes" id="UP000297668">
    <property type="component" value="Unassembled WGS sequence"/>
</dbReference>
<sequence>MRRLTALFALALGLAWAQGLLVESDLVQALEVPPGGEARGVVRLRNAGQTPLAVSLSLEDYREDQGFLPLGEAPRSLGPEGVRLEATRLLLAPGEVREVGFQVRAPGNLEGTRYAALLLTPEAAGPTEAGEGGPRVGLQLVQRYAVLVLASHGGEARVVFTGARFAEGKLIFEGENQGNRYYYPQARYQVVGAGGVVAEGALGSFLFLPGEPKRLLVPLPILPPGEYLVVLLLDDGVKAYAARTRLSVR</sequence>
<proteinExistence type="predicted"/>
<dbReference type="RefSeq" id="WP_135261041.1">
    <property type="nucleotide sequence ID" value="NZ_SJZF01000032.1"/>
</dbReference>
<evidence type="ECO:0000313" key="2">
    <source>
        <dbReference type="Proteomes" id="UP000297668"/>
    </source>
</evidence>
<evidence type="ECO:0000313" key="1">
    <source>
        <dbReference type="EMBL" id="TFU25151.1"/>
    </source>
</evidence>
<name>A0A4Y9F7V9_9DEIN</name>
<protein>
    <recommendedName>
        <fullName evidence="3">Molecular chaperone</fullName>
    </recommendedName>
</protein>
<gene>
    <name evidence="1" type="ORF">E0687_12235</name>
</gene>
<reference evidence="1 2" key="1">
    <citation type="submission" date="2019-03" db="EMBL/GenBank/DDBJ databases">
        <title>Thermus tengchongensis species for the arsenic transformation mechanism.</title>
        <authorList>
            <person name="Yuan G.C."/>
        </authorList>
    </citation>
    <scope>NUCLEOTIDE SEQUENCE [LARGE SCALE GENOMIC DNA]</scope>
    <source>
        <strain evidence="1 2">15W</strain>
    </source>
</reference>